<dbReference type="GO" id="GO:1903565">
    <property type="term" value="P:negative regulation of protein localization to cilium"/>
    <property type="evidence" value="ECO:0000318"/>
    <property type="project" value="GO_Central"/>
</dbReference>
<comment type="subunit">
    <text evidence="7">Self-associates. Interacts with BBS9; the interaction mediates the association of LZTL1 with the BBsome complex and regulates BBSome ciliary trafficking.</text>
</comment>
<comment type="subcellular location">
    <subcellularLocation>
        <location evidence="1">Cytoplasm</location>
    </subcellularLocation>
</comment>
<evidence type="ECO:0000256" key="1">
    <source>
        <dbReference type="ARBA" id="ARBA00004496"/>
    </source>
</evidence>
<protein>
    <recommendedName>
        <fullName evidence="3">Leucine zipper transcription factor-like protein 1</fullName>
    </recommendedName>
</protein>
<proteinExistence type="inferred from homology"/>
<dbReference type="PhylomeDB" id="B3RPI2"/>
<keyword evidence="5 8" id="KW-0175">Coiled coil</keyword>
<feature type="coiled-coil region" evidence="8">
    <location>
        <begin position="152"/>
        <end position="301"/>
    </location>
</feature>
<dbReference type="STRING" id="10228.B3RPI2"/>
<dbReference type="GeneID" id="6750691"/>
<evidence type="ECO:0000313" key="11">
    <source>
        <dbReference type="Proteomes" id="UP000009022"/>
    </source>
</evidence>
<feature type="region of interest" description="Disordered" evidence="9">
    <location>
        <begin position="122"/>
        <end position="141"/>
    </location>
</feature>
<comment type="similarity">
    <text evidence="2">Belongs to the LZTFL1 family.</text>
</comment>
<comment type="function">
    <text evidence="6">Regulates ciliary localization of the BBSome complex. Together with the BBSome complex, controls SMO ciliary trafficking and contributes to the sonic hedgehog (SHH) pathway regulation. May play a role in neurite outgrowth. May have tumor suppressor function.</text>
</comment>
<evidence type="ECO:0000256" key="9">
    <source>
        <dbReference type="SAM" id="MobiDB-lite"/>
    </source>
</evidence>
<evidence type="ECO:0000256" key="2">
    <source>
        <dbReference type="ARBA" id="ARBA00008868"/>
    </source>
</evidence>
<organism evidence="10 11">
    <name type="scientific">Trichoplax adhaerens</name>
    <name type="common">Trichoplax reptans</name>
    <dbReference type="NCBI Taxonomy" id="10228"/>
    <lineage>
        <taxon>Eukaryota</taxon>
        <taxon>Metazoa</taxon>
        <taxon>Placozoa</taxon>
        <taxon>Uniplacotomia</taxon>
        <taxon>Trichoplacea</taxon>
        <taxon>Trichoplacidae</taxon>
        <taxon>Trichoplax</taxon>
    </lineage>
</organism>
<dbReference type="CTD" id="6750691"/>
<accession>B3RPI2</accession>
<dbReference type="Gene3D" id="1.20.5.340">
    <property type="match status" value="1"/>
</dbReference>
<dbReference type="HOGENOM" id="CLU_083519_0_0_1"/>
<evidence type="ECO:0000313" key="10">
    <source>
        <dbReference type="EMBL" id="EDV27642.1"/>
    </source>
</evidence>
<evidence type="ECO:0000256" key="8">
    <source>
        <dbReference type="SAM" id="Coils"/>
    </source>
</evidence>
<feature type="compositionally biased region" description="Polar residues" evidence="9">
    <location>
        <begin position="125"/>
        <end position="141"/>
    </location>
</feature>
<keyword evidence="11" id="KW-1185">Reference proteome</keyword>
<dbReference type="FunCoup" id="B3RPI2">
    <property type="interactions" value="1108"/>
</dbReference>
<dbReference type="EMBL" id="DS985242">
    <property type="protein sequence ID" value="EDV27642.1"/>
    <property type="molecule type" value="Genomic_DNA"/>
</dbReference>
<dbReference type="PANTHER" id="PTHR21635">
    <property type="entry name" value="LEUCINE ZIPPER TRANSCRIPTION FACTOR LIKE"/>
    <property type="match status" value="1"/>
</dbReference>
<sequence>MASDTGLNEIHQQTIVNYLRFAKFKRSQQLRAVDACVNDLKDSRLNEDTYTNDEVSEIMDELRSVLKGDVETELLNVSHTNALLLQQLFHQAEKWHLKLQADISQLENRELLEEIARFEEEEAASNMSKQGMSGSLSGKTSKLQPLNEGGGAALLHMEISRLKEENETLRGRFKMLEAKATDAIREKEMLKKSLAETQKQLEATIDDIKSGKASVQIIKDMEKKMAEMKINLDENSSQLEKDNAAVMGDLTESKHQLLALQAELEQTKSELEKKFGETSQYNNMKKMLTNKNNQIKELRSRLRKPLFAV</sequence>
<dbReference type="GO" id="GO:0005737">
    <property type="term" value="C:cytoplasm"/>
    <property type="evidence" value="ECO:0000318"/>
    <property type="project" value="GO_Central"/>
</dbReference>
<evidence type="ECO:0000256" key="6">
    <source>
        <dbReference type="ARBA" id="ARBA00024898"/>
    </source>
</evidence>
<gene>
    <name evidence="10" type="ORF">TRIADDRAFT_53552</name>
</gene>
<dbReference type="Proteomes" id="UP000009022">
    <property type="component" value="Unassembled WGS sequence"/>
</dbReference>
<dbReference type="RefSeq" id="XP_002109476.1">
    <property type="nucleotide sequence ID" value="XM_002109440.1"/>
</dbReference>
<dbReference type="eggNOG" id="ENOG502QRGB">
    <property type="taxonomic scope" value="Eukaryota"/>
</dbReference>
<evidence type="ECO:0000256" key="7">
    <source>
        <dbReference type="ARBA" id="ARBA00026004"/>
    </source>
</evidence>
<dbReference type="InParanoid" id="B3RPI2"/>
<dbReference type="PANTHER" id="PTHR21635:SF0">
    <property type="entry name" value="LEUCINE ZIPPER TRANSCRIPTION FACTOR-LIKE PROTEIN 1"/>
    <property type="match status" value="1"/>
</dbReference>
<dbReference type="KEGG" id="tad:TRIADDRAFT_53552"/>
<name>B3RPI2_TRIAD</name>
<evidence type="ECO:0000256" key="4">
    <source>
        <dbReference type="ARBA" id="ARBA00022490"/>
    </source>
</evidence>
<evidence type="ECO:0000256" key="3">
    <source>
        <dbReference type="ARBA" id="ARBA00018920"/>
    </source>
</evidence>
<dbReference type="OMA" id="QMEGTTA"/>
<evidence type="ECO:0000256" key="5">
    <source>
        <dbReference type="ARBA" id="ARBA00023054"/>
    </source>
</evidence>
<dbReference type="OrthoDB" id="313412at2759"/>
<dbReference type="InterPro" id="IPR026157">
    <property type="entry name" value="LZTFL1"/>
</dbReference>
<keyword evidence="4" id="KW-0963">Cytoplasm</keyword>
<dbReference type="Pfam" id="PF15294">
    <property type="entry name" value="Leu_zip"/>
    <property type="match status" value="1"/>
</dbReference>
<reference evidence="10 11" key="1">
    <citation type="journal article" date="2008" name="Nature">
        <title>The Trichoplax genome and the nature of placozoans.</title>
        <authorList>
            <person name="Srivastava M."/>
            <person name="Begovic E."/>
            <person name="Chapman J."/>
            <person name="Putnam N.H."/>
            <person name="Hellsten U."/>
            <person name="Kawashima T."/>
            <person name="Kuo A."/>
            <person name="Mitros T."/>
            <person name="Salamov A."/>
            <person name="Carpenter M.L."/>
            <person name="Signorovitch A.Y."/>
            <person name="Moreno M.A."/>
            <person name="Kamm K."/>
            <person name="Grimwood J."/>
            <person name="Schmutz J."/>
            <person name="Shapiro H."/>
            <person name="Grigoriev I.V."/>
            <person name="Buss L.W."/>
            <person name="Schierwater B."/>
            <person name="Dellaporta S.L."/>
            <person name="Rokhsar D.S."/>
        </authorList>
    </citation>
    <scope>NUCLEOTIDE SEQUENCE [LARGE SCALE GENOMIC DNA]</scope>
    <source>
        <strain evidence="10 11">Grell-BS-1999</strain>
    </source>
</reference>
<dbReference type="AlphaFoldDB" id="B3RPI2"/>